<dbReference type="Proteomes" id="UP000004105">
    <property type="component" value="Unassembled WGS sequence"/>
</dbReference>
<dbReference type="InterPro" id="IPR035994">
    <property type="entry name" value="Nucleoside_phosphorylase_sf"/>
</dbReference>
<dbReference type="RefSeq" id="WP_007342761.1">
    <property type="nucleotide sequence ID" value="NZ_GL878494.1"/>
</dbReference>
<dbReference type="STRING" id="267212.GCA_001063965_01060"/>
<evidence type="ECO:0000313" key="5">
    <source>
        <dbReference type="Proteomes" id="UP000004105"/>
    </source>
</evidence>
<comment type="caution">
    <text evidence="4">The sequence shown here is derived from an EMBL/GenBank/DDBJ whole genome shotgun (WGS) entry which is preliminary data.</text>
</comment>
<dbReference type="GO" id="GO:0017061">
    <property type="term" value="F:S-methyl-5-thioadenosine phosphorylase activity"/>
    <property type="evidence" value="ECO:0007669"/>
    <property type="project" value="UniProtKB-EC"/>
</dbReference>
<protein>
    <submittedName>
        <fullName evidence="4">Methylthioadenosine phosphorylase</fullName>
        <ecNumber evidence="4">2.4.2.28</ecNumber>
    </submittedName>
</protein>
<dbReference type="GO" id="GO:0009116">
    <property type="term" value="P:nucleoside metabolic process"/>
    <property type="evidence" value="ECO:0007669"/>
    <property type="project" value="InterPro"/>
</dbReference>
<dbReference type="HOGENOM" id="CLU_054456_0_2_4"/>
<sequence length="238" mass="26143">MLAVIGGSGLTHIPELEITGRRIVRTPYGLPSAPLLFGRVSGREILFLARHGLNHSLAPHEINYHANIWALREAGAEEIVAVSAAVSLDDTLPAGALVLPHDLIDYTCGRAATFFERDGREVVRTDFTEPYDPRLRQALLDHAAERAAPLLPHAVYACIQGPRSPTRTEARRLRQDGADIYGMTGMPEAVLAREARLPYACLCGIVAAACDPDPQQRERHSRDTIAQIRRLLADWPHA</sequence>
<dbReference type="AlphaFoldDB" id="F2BDE9"/>
<accession>F2BDE9</accession>
<keyword evidence="1 4" id="KW-0328">Glycosyltransferase</keyword>
<dbReference type="Gene3D" id="3.40.50.1580">
    <property type="entry name" value="Nucleoside phosphorylase domain"/>
    <property type="match status" value="1"/>
</dbReference>
<evidence type="ECO:0000256" key="2">
    <source>
        <dbReference type="ARBA" id="ARBA00022679"/>
    </source>
</evidence>
<dbReference type="EC" id="2.4.2.28" evidence="4"/>
<evidence type="ECO:0000313" key="4">
    <source>
        <dbReference type="EMBL" id="EGF10545.1"/>
    </source>
</evidence>
<reference evidence="4 5" key="1">
    <citation type="submission" date="2011-02" db="EMBL/GenBank/DDBJ databases">
        <authorList>
            <person name="Muzny D."/>
            <person name="Qin X."/>
            <person name="Deng J."/>
            <person name="Jiang H."/>
            <person name="Liu Y."/>
            <person name="Qu J."/>
            <person name="Song X.-Z."/>
            <person name="Zhang L."/>
            <person name="Thornton R."/>
            <person name="Coyle M."/>
            <person name="Francisco L."/>
            <person name="Jackson L."/>
            <person name="Javaid M."/>
            <person name="Korchina V."/>
            <person name="Kovar C."/>
            <person name="Mata R."/>
            <person name="Mathew T."/>
            <person name="Ngo R."/>
            <person name="Nguyen L."/>
            <person name="Nguyen N."/>
            <person name="Okwuonu G."/>
            <person name="Ongeri F."/>
            <person name="Pham C."/>
            <person name="Simmons D."/>
            <person name="Wilczek-Boney K."/>
            <person name="Hale W."/>
            <person name="Jakkamsetti A."/>
            <person name="Pham P."/>
            <person name="Ruth R."/>
            <person name="San Lucas F."/>
            <person name="Warren J."/>
            <person name="Zhang J."/>
            <person name="Zhao Z."/>
            <person name="Zhou C."/>
            <person name="Zhu D."/>
            <person name="Lee S."/>
            <person name="Bess C."/>
            <person name="Blankenburg K."/>
            <person name="Forbes L."/>
            <person name="Fu Q."/>
            <person name="Gubbala S."/>
            <person name="Hirani K."/>
            <person name="Jayaseelan J.C."/>
            <person name="Lara F."/>
            <person name="Munidasa M."/>
            <person name="Palculict T."/>
            <person name="Patil S."/>
            <person name="Pu L.-L."/>
            <person name="Saada N."/>
            <person name="Tang L."/>
            <person name="Weissenberger G."/>
            <person name="Zhu Y."/>
            <person name="Hemphill L."/>
            <person name="Shang Y."/>
            <person name="Youmans B."/>
            <person name="Ayvaz T."/>
            <person name="Ross M."/>
            <person name="Santibanez J."/>
            <person name="Aqrawi P."/>
            <person name="Gross S."/>
            <person name="Joshi V."/>
            <person name="Fowler G."/>
            <person name="Nazareth L."/>
            <person name="Reid J."/>
            <person name="Worley K."/>
            <person name="Petrosino J."/>
            <person name="Highlander S."/>
            <person name="Gibbs R."/>
        </authorList>
    </citation>
    <scope>NUCLEOTIDE SEQUENCE [LARGE SCALE GENOMIC DNA]</scope>
    <source>
        <strain evidence="4 5">ATCC BAA-1200</strain>
    </source>
</reference>
<keyword evidence="2 4" id="KW-0808">Transferase</keyword>
<dbReference type="OrthoDB" id="1523230at2"/>
<keyword evidence="5" id="KW-1185">Reference proteome</keyword>
<organism evidence="4 5">
    <name type="scientific">Neisseria bacilliformis ATCC BAA-1200</name>
    <dbReference type="NCBI Taxonomy" id="888742"/>
    <lineage>
        <taxon>Bacteria</taxon>
        <taxon>Pseudomonadati</taxon>
        <taxon>Pseudomonadota</taxon>
        <taxon>Betaproteobacteria</taxon>
        <taxon>Neisseriales</taxon>
        <taxon>Neisseriaceae</taxon>
        <taxon>Neisseria</taxon>
    </lineage>
</organism>
<evidence type="ECO:0000256" key="1">
    <source>
        <dbReference type="ARBA" id="ARBA00022676"/>
    </source>
</evidence>
<name>F2BDE9_9NEIS</name>
<dbReference type="PANTHER" id="PTHR42679">
    <property type="entry name" value="S-METHYL-5'-THIOADENOSINE PHOSPHORYLASE"/>
    <property type="match status" value="1"/>
</dbReference>
<dbReference type="GO" id="GO:0005829">
    <property type="term" value="C:cytosol"/>
    <property type="evidence" value="ECO:0007669"/>
    <property type="project" value="TreeGrafter"/>
</dbReference>
<gene>
    <name evidence="4" type="primary">mtaP</name>
    <name evidence="4" type="ORF">HMPREF9123_1755</name>
</gene>
<proteinExistence type="predicted"/>
<dbReference type="GO" id="GO:0019509">
    <property type="term" value="P:L-methionine salvage from methylthioadenosine"/>
    <property type="evidence" value="ECO:0007669"/>
    <property type="project" value="TreeGrafter"/>
</dbReference>
<dbReference type="SUPFAM" id="SSF53167">
    <property type="entry name" value="Purine and uridine phosphorylases"/>
    <property type="match status" value="1"/>
</dbReference>
<dbReference type="Pfam" id="PF01048">
    <property type="entry name" value="PNP_UDP_1"/>
    <property type="match status" value="1"/>
</dbReference>
<dbReference type="CDD" id="cd09010">
    <property type="entry name" value="MTAP_SsMTAPII_like_MTIP"/>
    <property type="match status" value="1"/>
</dbReference>
<dbReference type="PANTHER" id="PTHR42679:SF2">
    <property type="entry name" value="S-METHYL-5'-THIOADENOSINE PHOSPHORYLASE"/>
    <property type="match status" value="1"/>
</dbReference>
<dbReference type="InterPro" id="IPR010044">
    <property type="entry name" value="MTAP"/>
</dbReference>
<dbReference type="NCBIfam" id="NF006599">
    <property type="entry name" value="PRK09136.1"/>
    <property type="match status" value="1"/>
</dbReference>
<feature type="domain" description="Nucleoside phosphorylase" evidence="3">
    <location>
        <begin position="2"/>
        <end position="218"/>
    </location>
</feature>
<dbReference type="EMBL" id="AFAY01000035">
    <property type="protein sequence ID" value="EGF10545.1"/>
    <property type="molecule type" value="Genomic_DNA"/>
</dbReference>
<dbReference type="InterPro" id="IPR000845">
    <property type="entry name" value="Nucleoside_phosphorylase_d"/>
</dbReference>
<evidence type="ECO:0000259" key="3">
    <source>
        <dbReference type="Pfam" id="PF01048"/>
    </source>
</evidence>